<dbReference type="CDD" id="cd05403">
    <property type="entry name" value="NT_KNTase_like"/>
    <property type="match status" value="1"/>
</dbReference>
<dbReference type="PANTHER" id="PTHR33933">
    <property type="entry name" value="NUCLEOTIDYLTRANSFERASE"/>
    <property type="match status" value="1"/>
</dbReference>
<reference evidence="3" key="1">
    <citation type="submission" date="2017-02" db="EMBL/GenBank/DDBJ databases">
        <authorList>
            <person name="Varghese N."/>
            <person name="Submissions S."/>
        </authorList>
    </citation>
    <scope>NUCLEOTIDE SEQUENCE [LARGE SCALE GENOMIC DNA]</scope>
    <source>
        <strain evidence="3">ATCC BAA-73</strain>
    </source>
</reference>
<sequence>MSVNNTYKVNDLDIKEYLEDVKERTVQMIDLSKIILFGSYARGDYNSNSDVDLLFIVNEDNDSLRRVRHKIDSLLQDRVFPTDILVYTEDKLKEKENIIGALPYTIKEEGEVIYDKQREN</sequence>
<dbReference type="InterPro" id="IPR043519">
    <property type="entry name" value="NT_sf"/>
</dbReference>
<feature type="domain" description="Polymerase nucleotidyl transferase" evidence="1">
    <location>
        <begin position="15"/>
        <end position="99"/>
    </location>
</feature>
<dbReference type="InterPro" id="IPR002934">
    <property type="entry name" value="Polymerase_NTP_transf_dom"/>
</dbReference>
<dbReference type="InterPro" id="IPR052548">
    <property type="entry name" value="Type_VII_TA_antitoxin"/>
</dbReference>
<dbReference type="Proteomes" id="UP000190625">
    <property type="component" value="Unassembled WGS sequence"/>
</dbReference>
<dbReference type="RefSeq" id="WP_078811219.1">
    <property type="nucleotide sequence ID" value="NZ_FUWM01000048.1"/>
</dbReference>
<dbReference type="EMBL" id="FUWM01000048">
    <property type="protein sequence ID" value="SKA12698.1"/>
    <property type="molecule type" value="Genomic_DNA"/>
</dbReference>
<evidence type="ECO:0000313" key="3">
    <source>
        <dbReference type="Proteomes" id="UP000190625"/>
    </source>
</evidence>
<keyword evidence="2" id="KW-0808">Transferase</keyword>
<organism evidence="2 3">
    <name type="scientific">Selenihalanaerobacter shriftii</name>
    <dbReference type="NCBI Taxonomy" id="142842"/>
    <lineage>
        <taxon>Bacteria</taxon>
        <taxon>Bacillati</taxon>
        <taxon>Bacillota</taxon>
        <taxon>Clostridia</taxon>
        <taxon>Halanaerobiales</taxon>
        <taxon>Halobacteroidaceae</taxon>
        <taxon>Selenihalanaerobacter</taxon>
    </lineage>
</organism>
<dbReference type="AlphaFoldDB" id="A0A1T4RAI0"/>
<dbReference type="STRING" id="142842.SAMN02745118_02863"/>
<gene>
    <name evidence="2" type="ORF">SAMN02745118_02863</name>
</gene>
<dbReference type="GO" id="GO:0016779">
    <property type="term" value="F:nucleotidyltransferase activity"/>
    <property type="evidence" value="ECO:0007669"/>
    <property type="project" value="InterPro"/>
</dbReference>
<dbReference type="SUPFAM" id="SSF81301">
    <property type="entry name" value="Nucleotidyltransferase"/>
    <property type="match status" value="1"/>
</dbReference>
<evidence type="ECO:0000259" key="1">
    <source>
        <dbReference type="Pfam" id="PF01909"/>
    </source>
</evidence>
<dbReference type="OrthoDB" id="9814975at2"/>
<dbReference type="Gene3D" id="3.30.460.10">
    <property type="entry name" value="Beta Polymerase, domain 2"/>
    <property type="match status" value="1"/>
</dbReference>
<dbReference type="PANTHER" id="PTHR33933:SF1">
    <property type="entry name" value="PROTEIN ADENYLYLTRANSFERASE MNTA-RELATED"/>
    <property type="match status" value="1"/>
</dbReference>
<proteinExistence type="predicted"/>
<evidence type="ECO:0000313" key="2">
    <source>
        <dbReference type="EMBL" id="SKA12698.1"/>
    </source>
</evidence>
<protein>
    <submittedName>
        <fullName evidence="2">Nucleotidyltransferase domain-containing protein</fullName>
    </submittedName>
</protein>
<accession>A0A1T4RAI0</accession>
<dbReference type="Pfam" id="PF01909">
    <property type="entry name" value="NTP_transf_2"/>
    <property type="match status" value="1"/>
</dbReference>
<name>A0A1T4RAI0_9FIRM</name>
<keyword evidence="3" id="KW-1185">Reference proteome</keyword>